<accession>A0A8H7EKW0</accession>
<feature type="region of interest" description="Disordered" evidence="1">
    <location>
        <begin position="346"/>
        <end position="370"/>
    </location>
</feature>
<gene>
    <name evidence="2" type="ORF">GT037_003212</name>
</gene>
<keyword evidence="3" id="KW-1185">Reference proteome</keyword>
<feature type="compositionally biased region" description="Polar residues" evidence="1">
    <location>
        <begin position="1"/>
        <end position="12"/>
    </location>
</feature>
<organism evidence="2 3">
    <name type="scientific">Alternaria burnsii</name>
    <dbReference type="NCBI Taxonomy" id="1187904"/>
    <lineage>
        <taxon>Eukaryota</taxon>
        <taxon>Fungi</taxon>
        <taxon>Dikarya</taxon>
        <taxon>Ascomycota</taxon>
        <taxon>Pezizomycotina</taxon>
        <taxon>Dothideomycetes</taxon>
        <taxon>Pleosporomycetidae</taxon>
        <taxon>Pleosporales</taxon>
        <taxon>Pleosporineae</taxon>
        <taxon>Pleosporaceae</taxon>
        <taxon>Alternaria</taxon>
        <taxon>Alternaria sect. Alternaria</taxon>
    </lineage>
</organism>
<evidence type="ECO:0000256" key="1">
    <source>
        <dbReference type="SAM" id="MobiDB-lite"/>
    </source>
</evidence>
<proteinExistence type="predicted"/>
<comment type="caution">
    <text evidence="2">The sequence shown here is derived from an EMBL/GenBank/DDBJ whole genome shotgun (WGS) entry which is preliminary data.</text>
</comment>
<evidence type="ECO:0000313" key="2">
    <source>
        <dbReference type="EMBL" id="KAF7679464.1"/>
    </source>
</evidence>
<dbReference type="AlphaFoldDB" id="A0A8H7EKW0"/>
<dbReference type="EMBL" id="JAAABM010000003">
    <property type="protein sequence ID" value="KAF7679464.1"/>
    <property type="molecule type" value="Genomic_DNA"/>
</dbReference>
<dbReference type="GeneID" id="62201437"/>
<name>A0A8H7EKW0_9PLEO</name>
<reference evidence="2" key="1">
    <citation type="submission" date="2020-01" db="EMBL/GenBank/DDBJ databases">
        <authorList>
            <person name="Feng Z.H.Z."/>
        </authorList>
    </citation>
    <scope>NUCLEOTIDE SEQUENCE</scope>
    <source>
        <strain evidence="2">CBS107.38</strain>
    </source>
</reference>
<sequence length="410" mass="47168">MAPSMPTASSPLASVLNEAMDASQEIDPEATEEDPDFHGELAKNQRRVIISKLLDPVRITFREQDELLRGQANTLPERFYRTFYETSATLSKYVSIDTHVKHRKRKTLVIQDGMAFQPVARFTVHDYLHREGIERHLVWNQKKDPSGYVSVFNELSHAKRRAGFHYDESQRIGQRVSIACINTTGLIPATVHAKCESKICILTKEPGSKELEKSKMIWRDVDIPVWIHRKAREQYGGTITPEQLEESGADMCISITEIRNCNLKEEGPFGSVRRDSICAKGHDYEWLFCGPISDSRTVDVWPWDGTRLYMYGSHRPIRSFENSGQPWVWEKTKKMWVPDWVRKPLASDEAQDNSNKRKNDQDQHDQDKHDKRKRKCCKTCGCTKKRPLLSISAIMSTQTLPQPLVHDTMA</sequence>
<dbReference type="Proteomes" id="UP000596902">
    <property type="component" value="Unassembled WGS sequence"/>
</dbReference>
<feature type="region of interest" description="Disordered" evidence="1">
    <location>
        <begin position="1"/>
        <end position="40"/>
    </location>
</feature>
<dbReference type="RefSeq" id="XP_038789537.1">
    <property type="nucleotide sequence ID" value="XM_038928259.1"/>
</dbReference>
<protein>
    <submittedName>
        <fullName evidence="2">Uncharacterized protein</fullName>
    </submittedName>
</protein>
<feature type="compositionally biased region" description="Acidic residues" evidence="1">
    <location>
        <begin position="24"/>
        <end position="35"/>
    </location>
</feature>
<feature type="compositionally biased region" description="Basic and acidic residues" evidence="1">
    <location>
        <begin position="354"/>
        <end position="369"/>
    </location>
</feature>
<reference evidence="2" key="2">
    <citation type="submission" date="2020-08" db="EMBL/GenBank/DDBJ databases">
        <title>Draft Genome Sequence of Cumin Blight Pathogen Alternaria burnsii.</title>
        <authorList>
            <person name="Feng Z."/>
        </authorList>
    </citation>
    <scope>NUCLEOTIDE SEQUENCE</scope>
    <source>
        <strain evidence="2">CBS107.38</strain>
    </source>
</reference>
<evidence type="ECO:0000313" key="3">
    <source>
        <dbReference type="Proteomes" id="UP000596902"/>
    </source>
</evidence>